<gene>
    <name evidence="2" type="ORF">THIAE_02545</name>
</gene>
<accession>W0DVB3</accession>
<sequence>MWIVLRRIVVFWLLSLMIWWSLADGQLSSFALIWTLAAALLMHKLWPPLNYALHWRYVPSLILLFVRASVLGGWDVSRRAIQAKPSLHSCYLDYYLQLPEGWARSVWVSLIGLFPGTLTVAVSQKWVRIHLLDDSLNVHQDLQALEGLLAKFIGVEIHPSQQVPKVIAPAQGPMGVSK</sequence>
<dbReference type="Pfam" id="PF01899">
    <property type="entry name" value="MNHE"/>
    <property type="match status" value="1"/>
</dbReference>
<proteinExistence type="predicted"/>
<keyword evidence="1" id="KW-0472">Membrane</keyword>
<dbReference type="RefSeq" id="WP_006459930.1">
    <property type="nucleotide sequence ID" value="NZ_CP007030.1"/>
</dbReference>
<keyword evidence="3" id="KW-1185">Reference proteome</keyword>
<dbReference type="GO" id="GO:0008324">
    <property type="term" value="F:monoatomic cation transmembrane transporter activity"/>
    <property type="evidence" value="ECO:0007669"/>
    <property type="project" value="InterPro"/>
</dbReference>
<reference evidence="2 3" key="1">
    <citation type="submission" date="2013-12" db="EMBL/GenBank/DDBJ databases">
        <authorList>
            <consortium name="DOE Joint Genome Institute"/>
            <person name="Kappler U."/>
            <person name="Huntemann M."/>
            <person name="Han J."/>
            <person name="Chen A."/>
            <person name="Kyrpides N."/>
            <person name="Mavromatis K."/>
            <person name="Markowitz V."/>
            <person name="Palaniappan K."/>
            <person name="Ivanova N."/>
            <person name="Schaumberg A."/>
            <person name="Pati A."/>
            <person name="Liolios K."/>
            <person name="Nordberg H.P."/>
            <person name="Cantor M.N."/>
            <person name="Hua S.X."/>
            <person name="Woyke T."/>
        </authorList>
    </citation>
    <scope>NUCLEOTIDE SEQUENCE [LARGE SCALE GENOMIC DNA]</scope>
    <source>
        <strain evidence="3">AL2</strain>
    </source>
</reference>
<evidence type="ECO:0000256" key="1">
    <source>
        <dbReference type="SAM" id="Phobius"/>
    </source>
</evidence>
<name>W0DVB3_9GAMM</name>
<dbReference type="Proteomes" id="UP000005380">
    <property type="component" value="Chromosome"/>
</dbReference>
<dbReference type="AlphaFoldDB" id="W0DVB3"/>
<dbReference type="InParanoid" id="W0DVB3"/>
<protein>
    <submittedName>
        <fullName evidence="2">Sodium:proton antiporter</fullName>
    </submittedName>
</protein>
<dbReference type="GO" id="GO:0016020">
    <property type="term" value="C:membrane"/>
    <property type="evidence" value="ECO:0007669"/>
    <property type="project" value="InterPro"/>
</dbReference>
<dbReference type="HOGENOM" id="CLU_086615_1_0_6"/>
<dbReference type="eggNOG" id="COG1863">
    <property type="taxonomic scope" value="Bacteria"/>
</dbReference>
<dbReference type="InterPro" id="IPR002758">
    <property type="entry name" value="Cation_antiport_E"/>
</dbReference>
<dbReference type="KEGG" id="tao:THIAE_02545"/>
<keyword evidence="1" id="KW-1133">Transmembrane helix</keyword>
<organism evidence="2 3">
    <name type="scientific">Thiomicrospira aerophila AL3</name>
    <dbReference type="NCBI Taxonomy" id="717772"/>
    <lineage>
        <taxon>Bacteria</taxon>
        <taxon>Pseudomonadati</taxon>
        <taxon>Pseudomonadota</taxon>
        <taxon>Gammaproteobacteria</taxon>
        <taxon>Thiotrichales</taxon>
        <taxon>Piscirickettsiaceae</taxon>
        <taxon>Thiomicrospira</taxon>
    </lineage>
</organism>
<keyword evidence="1" id="KW-0812">Transmembrane</keyword>
<feature type="transmembrane region" description="Helical" evidence="1">
    <location>
        <begin position="54"/>
        <end position="74"/>
    </location>
</feature>
<dbReference type="EMBL" id="CP007030">
    <property type="protein sequence ID" value="AHF00806.1"/>
    <property type="molecule type" value="Genomic_DNA"/>
</dbReference>
<dbReference type="STRING" id="717772.THIAE_02545"/>
<evidence type="ECO:0000313" key="3">
    <source>
        <dbReference type="Proteomes" id="UP000005380"/>
    </source>
</evidence>
<evidence type="ECO:0000313" key="2">
    <source>
        <dbReference type="EMBL" id="AHF00806.1"/>
    </source>
</evidence>